<dbReference type="InterPro" id="IPR036465">
    <property type="entry name" value="vWFA_dom_sf"/>
</dbReference>
<proteinExistence type="predicted"/>
<organism evidence="1 2">
    <name type="scientific">Fusobacterium nucleatum subsp. polymorphum</name>
    <name type="common">Fusobacterium polymorphum</name>
    <dbReference type="NCBI Taxonomy" id="76857"/>
    <lineage>
        <taxon>Bacteria</taxon>
        <taxon>Fusobacteriati</taxon>
        <taxon>Fusobacteriota</taxon>
        <taxon>Fusobacteriia</taxon>
        <taxon>Fusobacteriales</taxon>
        <taxon>Fusobacteriaceae</taxon>
        <taxon>Fusobacterium</taxon>
    </lineage>
</organism>
<sequence>MNNINIGLIIDRSGSVENEKLTLENSIKLLIESFKRKYKESTDLKLLLITWGNEDLSIQENDFKKINLEKIKAKNRSIKEILEIIEGKFKKLEGDKKIILFSDGYFEDEDDRFLNERKESKESEIEQISVGIGEGYRKINLEKFSTNKVVFEYQDVYDFI</sequence>
<evidence type="ECO:0000313" key="2">
    <source>
        <dbReference type="Proteomes" id="UP000067061"/>
    </source>
</evidence>
<dbReference type="RefSeq" id="WP_023037889.1">
    <property type="nucleotide sequence ID" value="NZ_CP013121.1"/>
</dbReference>
<evidence type="ECO:0008006" key="3">
    <source>
        <dbReference type="Google" id="ProtNLM"/>
    </source>
</evidence>
<name>A0AAC9A142_FUSNP</name>
<dbReference type="EMBL" id="CP013121">
    <property type="protein sequence ID" value="ALM95157.1"/>
    <property type="molecule type" value="Genomic_DNA"/>
</dbReference>
<dbReference type="SUPFAM" id="SSF53300">
    <property type="entry name" value="vWA-like"/>
    <property type="match status" value="1"/>
</dbReference>
<dbReference type="Gene3D" id="3.40.50.410">
    <property type="entry name" value="von Willebrand factor, type A domain"/>
    <property type="match status" value="1"/>
</dbReference>
<dbReference type="AlphaFoldDB" id="A0AAC9A142"/>
<protein>
    <recommendedName>
        <fullName evidence="3">VWFA domain-containing protein</fullName>
    </recommendedName>
</protein>
<evidence type="ECO:0000313" key="1">
    <source>
        <dbReference type="EMBL" id="ALM95157.1"/>
    </source>
</evidence>
<gene>
    <name evidence="1" type="ORF">RO02_11400</name>
</gene>
<accession>A0AAC9A142</accession>
<reference evidence="1 2" key="1">
    <citation type="submission" date="2015-11" db="EMBL/GenBank/DDBJ databases">
        <authorList>
            <person name="Kook J.-K."/>
            <person name="Park S.-N."/>
            <person name="Lim Y.K."/>
            <person name="Jo E."/>
        </authorList>
    </citation>
    <scope>NUCLEOTIDE SEQUENCE [LARGE SCALE GENOMIC DNA]</scope>
    <source>
        <strain evidence="1 2">ChDC F306</strain>
    </source>
</reference>
<dbReference type="Proteomes" id="UP000067061">
    <property type="component" value="Chromosome"/>
</dbReference>